<dbReference type="SMART" id="SM00347">
    <property type="entry name" value="HTH_MARR"/>
    <property type="match status" value="1"/>
</dbReference>
<feature type="domain" description="HTH marR-type" evidence="1">
    <location>
        <begin position="14"/>
        <end position="146"/>
    </location>
</feature>
<dbReference type="CDD" id="cd00090">
    <property type="entry name" value="HTH_ARSR"/>
    <property type="match status" value="1"/>
</dbReference>
<protein>
    <submittedName>
        <fullName evidence="2">MarR family transcriptional regulator</fullName>
    </submittedName>
</protein>
<evidence type="ECO:0000259" key="1">
    <source>
        <dbReference type="PROSITE" id="PS50995"/>
    </source>
</evidence>
<dbReference type="InterPro" id="IPR039422">
    <property type="entry name" value="MarR/SlyA-like"/>
</dbReference>
<gene>
    <name evidence="2" type="ORF">I2501_15100</name>
</gene>
<dbReference type="AlphaFoldDB" id="A0A931FF31"/>
<dbReference type="PRINTS" id="PR00598">
    <property type="entry name" value="HTHMARR"/>
</dbReference>
<organism evidence="2 3">
    <name type="scientific">Streptacidiphilus fuscans</name>
    <dbReference type="NCBI Taxonomy" id="2789292"/>
    <lineage>
        <taxon>Bacteria</taxon>
        <taxon>Bacillati</taxon>
        <taxon>Actinomycetota</taxon>
        <taxon>Actinomycetes</taxon>
        <taxon>Kitasatosporales</taxon>
        <taxon>Streptomycetaceae</taxon>
        <taxon>Streptacidiphilus</taxon>
    </lineage>
</organism>
<sequence>MESPKPPRPTPPMRTPTGLQLGQAARVVSRAFDDALEQAGGSLPVWLILLNLKIGRPGTQRELAQAVGLREATVTHHLNALDKRGLVSRHRDPDNRRIHVVSLTEEGEAAFLRMREAAMVFDERLNDGLTDLERALLSDLLGRLAANVEAGGESEVERPSA</sequence>
<dbReference type="GO" id="GO:0006950">
    <property type="term" value="P:response to stress"/>
    <property type="evidence" value="ECO:0007669"/>
    <property type="project" value="TreeGrafter"/>
</dbReference>
<dbReference type="PROSITE" id="PS50995">
    <property type="entry name" value="HTH_MARR_2"/>
    <property type="match status" value="1"/>
</dbReference>
<dbReference type="InterPro" id="IPR036390">
    <property type="entry name" value="WH_DNA-bd_sf"/>
</dbReference>
<dbReference type="InterPro" id="IPR011991">
    <property type="entry name" value="ArsR-like_HTH"/>
</dbReference>
<evidence type="ECO:0000313" key="2">
    <source>
        <dbReference type="EMBL" id="MBF9069351.1"/>
    </source>
</evidence>
<accession>A0A931FF31</accession>
<dbReference type="InterPro" id="IPR000835">
    <property type="entry name" value="HTH_MarR-typ"/>
</dbReference>
<reference evidence="2" key="1">
    <citation type="submission" date="2020-11" db="EMBL/GenBank/DDBJ databases">
        <title>Isolation and identification of active actinomycetes.</title>
        <authorList>
            <person name="Yu B."/>
        </authorList>
    </citation>
    <scope>NUCLEOTIDE SEQUENCE</scope>
    <source>
        <strain evidence="2">NEAU-YB345</strain>
    </source>
</reference>
<name>A0A931FF31_9ACTN</name>
<dbReference type="PANTHER" id="PTHR33164">
    <property type="entry name" value="TRANSCRIPTIONAL REGULATOR, MARR FAMILY"/>
    <property type="match status" value="1"/>
</dbReference>
<dbReference type="Proteomes" id="UP000657385">
    <property type="component" value="Unassembled WGS sequence"/>
</dbReference>
<dbReference type="EMBL" id="JADPRT010000005">
    <property type="protein sequence ID" value="MBF9069351.1"/>
    <property type="molecule type" value="Genomic_DNA"/>
</dbReference>
<dbReference type="InterPro" id="IPR036388">
    <property type="entry name" value="WH-like_DNA-bd_sf"/>
</dbReference>
<comment type="caution">
    <text evidence="2">The sequence shown here is derived from an EMBL/GenBank/DDBJ whole genome shotgun (WGS) entry which is preliminary data.</text>
</comment>
<dbReference type="GO" id="GO:0003700">
    <property type="term" value="F:DNA-binding transcription factor activity"/>
    <property type="evidence" value="ECO:0007669"/>
    <property type="project" value="InterPro"/>
</dbReference>
<dbReference type="Gene3D" id="1.10.10.10">
    <property type="entry name" value="Winged helix-like DNA-binding domain superfamily/Winged helix DNA-binding domain"/>
    <property type="match status" value="1"/>
</dbReference>
<dbReference type="SUPFAM" id="SSF46785">
    <property type="entry name" value="Winged helix' DNA-binding domain"/>
    <property type="match status" value="1"/>
</dbReference>
<proteinExistence type="predicted"/>
<dbReference type="Pfam" id="PF01047">
    <property type="entry name" value="MarR"/>
    <property type="match status" value="1"/>
</dbReference>
<keyword evidence="3" id="KW-1185">Reference proteome</keyword>
<evidence type="ECO:0000313" key="3">
    <source>
        <dbReference type="Proteomes" id="UP000657385"/>
    </source>
</evidence>
<dbReference type="PANTHER" id="PTHR33164:SF89">
    <property type="entry name" value="MARR FAMILY REGULATORY PROTEIN"/>
    <property type="match status" value="1"/>
</dbReference>
<dbReference type="RefSeq" id="WP_196194491.1">
    <property type="nucleotide sequence ID" value="NZ_JADPRT010000005.1"/>
</dbReference>